<sequence>MNGEQTMEDKIEYKSKTGHFWIGLRNGSDFPLNRNVYAMARSQEYRPGLRNGSIFTEFFVAKNPEIVRCSCHSMESVVKKLHFPDGTTPGLMPATWVEFMGIGEKPEPATIVVDAGNDDYRIALDLDAGNCYYQFRDLDEAMGTIWFLSQFIETVNQRKEYRLELAH</sequence>
<dbReference type="Proteomes" id="UP001157379">
    <property type="component" value="Unassembled WGS sequence"/>
</dbReference>
<reference evidence="1" key="2">
    <citation type="submission" date="2023-04" db="EMBL/GenBank/DDBJ databases">
        <authorList>
            <person name="Orihara K."/>
        </authorList>
    </citation>
    <scope>NUCLEOTIDE SEQUENCE</scope>
    <source>
        <strain evidence="1">YIT 13057</strain>
    </source>
</reference>
<evidence type="ECO:0000313" key="1">
    <source>
        <dbReference type="EMBL" id="MDH7899823.1"/>
    </source>
</evidence>
<evidence type="ECO:0000313" key="2">
    <source>
        <dbReference type="Proteomes" id="UP001157379"/>
    </source>
</evidence>
<dbReference type="RefSeq" id="WP_226845973.1">
    <property type="nucleotide sequence ID" value="NZ_JAOPMD010000014.1"/>
</dbReference>
<organism evidence="1 2">
    <name type="scientific">Bifidobacterium catenulatum subsp. kashiwanohense</name>
    <dbReference type="NCBI Taxonomy" id="630129"/>
    <lineage>
        <taxon>Bacteria</taxon>
        <taxon>Bacillati</taxon>
        <taxon>Actinomycetota</taxon>
        <taxon>Actinomycetes</taxon>
        <taxon>Bifidobacteriales</taxon>
        <taxon>Bifidobacteriaceae</taxon>
        <taxon>Bifidobacterium</taxon>
    </lineage>
</organism>
<dbReference type="EMBL" id="JAOPMD010000014">
    <property type="protein sequence ID" value="MDH7899823.1"/>
    <property type="molecule type" value="Genomic_DNA"/>
</dbReference>
<comment type="caution">
    <text evidence="1">The sequence shown here is derived from an EMBL/GenBank/DDBJ whole genome shotgun (WGS) entry which is preliminary data.</text>
</comment>
<protein>
    <submittedName>
        <fullName evidence="1">Uncharacterized protein</fullName>
    </submittedName>
</protein>
<proteinExistence type="predicted"/>
<accession>A0AAJ1PA85</accession>
<gene>
    <name evidence="1" type="ORF">OB936_06370</name>
</gene>
<reference evidence="1" key="1">
    <citation type="journal article" date="2023" name="Gut Microbes">
        <title>Characterization of Bifidobacterium kashiwanohense that utilizes both milk- and plant-derived oligosaccharides.</title>
        <authorList>
            <person name="Orihara K."/>
            <person name="Yahagi K."/>
            <person name="Saito Y."/>
            <person name="Watanabe Y."/>
            <person name="Sasai T."/>
            <person name="Hara T."/>
            <person name="Tsukuda N."/>
            <person name="Oki K."/>
            <person name="Fujimoto J."/>
            <person name="Matsuki T."/>
        </authorList>
    </citation>
    <scope>NUCLEOTIDE SEQUENCE</scope>
    <source>
        <strain evidence="1">YIT 13057</strain>
    </source>
</reference>
<dbReference type="AlphaFoldDB" id="A0AAJ1PA85"/>
<name>A0AAJ1PA85_9BIFI</name>